<sequence length="89" mass="10278">MSTVCPGKHISDFLEIPGLRDLAVAEYSDWQQSQVDDEKLKAEFRKARDATLEDGLDFMQVHEDQDPEFFIKNGVKRGIARRFIGDIEY</sequence>
<accession>A0A9X0BNH2</accession>
<proteinExistence type="predicted"/>
<evidence type="ECO:0000313" key="1">
    <source>
        <dbReference type="EMBL" id="KAJ5475378.1"/>
    </source>
</evidence>
<name>A0A9X0BNH2_9EURO</name>
<reference evidence="1" key="2">
    <citation type="journal article" date="2023" name="IMA Fungus">
        <title>Comparative genomic study of the Penicillium genus elucidates a diverse pangenome and 15 lateral gene transfer events.</title>
        <authorList>
            <person name="Petersen C."/>
            <person name="Sorensen T."/>
            <person name="Nielsen M.R."/>
            <person name="Sondergaard T.E."/>
            <person name="Sorensen J.L."/>
            <person name="Fitzpatrick D.A."/>
            <person name="Frisvad J.C."/>
            <person name="Nielsen K.L."/>
        </authorList>
    </citation>
    <scope>NUCLEOTIDE SEQUENCE</scope>
    <source>
        <strain evidence="1">IBT 30728</strain>
    </source>
</reference>
<dbReference type="AlphaFoldDB" id="A0A9X0BNH2"/>
<dbReference type="EMBL" id="JAPWDQ010000012">
    <property type="protein sequence ID" value="KAJ5475378.1"/>
    <property type="molecule type" value="Genomic_DNA"/>
</dbReference>
<gene>
    <name evidence="1" type="ORF">N7539_008444</name>
</gene>
<evidence type="ECO:0000313" key="2">
    <source>
        <dbReference type="Proteomes" id="UP001148312"/>
    </source>
</evidence>
<reference evidence="1" key="1">
    <citation type="submission" date="2022-12" db="EMBL/GenBank/DDBJ databases">
        <authorList>
            <person name="Petersen C."/>
        </authorList>
    </citation>
    <scope>NUCLEOTIDE SEQUENCE</scope>
    <source>
        <strain evidence="1">IBT 30728</strain>
    </source>
</reference>
<comment type="caution">
    <text evidence="1">The sequence shown here is derived from an EMBL/GenBank/DDBJ whole genome shotgun (WGS) entry which is preliminary data.</text>
</comment>
<dbReference type="GeneID" id="81628294"/>
<dbReference type="RefSeq" id="XP_056787136.1">
    <property type="nucleotide sequence ID" value="XM_056938044.1"/>
</dbReference>
<protein>
    <submittedName>
        <fullName evidence="1">Uncharacterized protein</fullName>
    </submittedName>
</protein>
<keyword evidence="2" id="KW-1185">Reference proteome</keyword>
<organism evidence="1 2">
    <name type="scientific">Penicillium diatomitis</name>
    <dbReference type="NCBI Taxonomy" id="2819901"/>
    <lineage>
        <taxon>Eukaryota</taxon>
        <taxon>Fungi</taxon>
        <taxon>Dikarya</taxon>
        <taxon>Ascomycota</taxon>
        <taxon>Pezizomycotina</taxon>
        <taxon>Eurotiomycetes</taxon>
        <taxon>Eurotiomycetidae</taxon>
        <taxon>Eurotiales</taxon>
        <taxon>Aspergillaceae</taxon>
        <taxon>Penicillium</taxon>
    </lineage>
</organism>
<dbReference type="Proteomes" id="UP001148312">
    <property type="component" value="Unassembled WGS sequence"/>
</dbReference>